<protein>
    <submittedName>
        <fullName evidence="2">Uncharacterized protein</fullName>
    </submittedName>
</protein>
<accession>A0A0C3DZQ5</accession>
<sequence>MGTSCRRMGQTDKCTTIRLRMSLSHPDIGMISPSNSPHSAAPGLHPPSPCRTRAMPMAFHTPLNRGRSKKNLTSSTAPPPPHRFPRLIRMIPSLSESYPSAPLRAAYCQNSLPSIIAGAAVPAHAHLAAAPLYPVSSKYLRKTKPKPIPQHITFFSL</sequence>
<proteinExistence type="predicted"/>
<gene>
    <name evidence="2" type="ORF">SCLCIDRAFT_865698</name>
</gene>
<dbReference type="HOGENOM" id="CLU_1678983_0_0_1"/>
<keyword evidence="3" id="KW-1185">Reference proteome</keyword>
<reference evidence="3" key="2">
    <citation type="submission" date="2015-01" db="EMBL/GenBank/DDBJ databases">
        <title>Evolutionary Origins and Diversification of the Mycorrhizal Mutualists.</title>
        <authorList>
            <consortium name="DOE Joint Genome Institute"/>
            <consortium name="Mycorrhizal Genomics Consortium"/>
            <person name="Kohler A."/>
            <person name="Kuo A."/>
            <person name="Nagy L.G."/>
            <person name="Floudas D."/>
            <person name="Copeland A."/>
            <person name="Barry K.W."/>
            <person name="Cichocki N."/>
            <person name="Veneault-Fourrey C."/>
            <person name="LaButti K."/>
            <person name="Lindquist E.A."/>
            <person name="Lipzen A."/>
            <person name="Lundell T."/>
            <person name="Morin E."/>
            <person name="Murat C."/>
            <person name="Riley R."/>
            <person name="Ohm R."/>
            <person name="Sun H."/>
            <person name="Tunlid A."/>
            <person name="Henrissat B."/>
            <person name="Grigoriev I.V."/>
            <person name="Hibbett D.S."/>
            <person name="Martin F."/>
        </authorList>
    </citation>
    <scope>NUCLEOTIDE SEQUENCE [LARGE SCALE GENOMIC DNA]</scope>
    <source>
        <strain evidence="3">Foug A</strain>
    </source>
</reference>
<name>A0A0C3DZQ5_9AGAM</name>
<dbReference type="InParanoid" id="A0A0C3DZQ5"/>
<dbReference type="AlphaFoldDB" id="A0A0C3DZQ5"/>
<reference evidence="2 3" key="1">
    <citation type="submission" date="2014-04" db="EMBL/GenBank/DDBJ databases">
        <authorList>
            <consortium name="DOE Joint Genome Institute"/>
            <person name="Kuo A."/>
            <person name="Kohler A."/>
            <person name="Nagy L.G."/>
            <person name="Floudas D."/>
            <person name="Copeland A."/>
            <person name="Barry K.W."/>
            <person name="Cichocki N."/>
            <person name="Veneault-Fourrey C."/>
            <person name="LaButti K."/>
            <person name="Lindquist E.A."/>
            <person name="Lipzen A."/>
            <person name="Lundell T."/>
            <person name="Morin E."/>
            <person name="Murat C."/>
            <person name="Sun H."/>
            <person name="Tunlid A."/>
            <person name="Henrissat B."/>
            <person name="Grigoriev I.V."/>
            <person name="Hibbett D.S."/>
            <person name="Martin F."/>
            <person name="Nordberg H.P."/>
            <person name="Cantor M.N."/>
            <person name="Hua S.X."/>
        </authorList>
    </citation>
    <scope>NUCLEOTIDE SEQUENCE [LARGE SCALE GENOMIC DNA]</scope>
    <source>
        <strain evidence="2 3">Foug A</strain>
    </source>
</reference>
<organism evidence="2 3">
    <name type="scientific">Scleroderma citrinum Foug A</name>
    <dbReference type="NCBI Taxonomy" id="1036808"/>
    <lineage>
        <taxon>Eukaryota</taxon>
        <taxon>Fungi</taxon>
        <taxon>Dikarya</taxon>
        <taxon>Basidiomycota</taxon>
        <taxon>Agaricomycotina</taxon>
        <taxon>Agaricomycetes</taxon>
        <taxon>Agaricomycetidae</taxon>
        <taxon>Boletales</taxon>
        <taxon>Sclerodermatineae</taxon>
        <taxon>Sclerodermataceae</taxon>
        <taxon>Scleroderma</taxon>
    </lineage>
</organism>
<feature type="region of interest" description="Disordered" evidence="1">
    <location>
        <begin position="62"/>
        <end position="83"/>
    </location>
</feature>
<evidence type="ECO:0000256" key="1">
    <source>
        <dbReference type="SAM" id="MobiDB-lite"/>
    </source>
</evidence>
<dbReference type="Proteomes" id="UP000053989">
    <property type="component" value="Unassembled WGS sequence"/>
</dbReference>
<evidence type="ECO:0000313" key="3">
    <source>
        <dbReference type="Proteomes" id="UP000053989"/>
    </source>
</evidence>
<evidence type="ECO:0000313" key="2">
    <source>
        <dbReference type="EMBL" id="KIM61699.1"/>
    </source>
</evidence>
<dbReference type="EMBL" id="KN822049">
    <property type="protein sequence ID" value="KIM61699.1"/>
    <property type="molecule type" value="Genomic_DNA"/>
</dbReference>